<protein>
    <submittedName>
        <fullName evidence="2">Tobamovirus multiplication protein 2B</fullName>
    </submittedName>
</protein>
<dbReference type="EMBL" id="JACGWJ010000002">
    <property type="protein sequence ID" value="KAL0437316.1"/>
    <property type="molecule type" value="Genomic_DNA"/>
</dbReference>
<evidence type="ECO:0000313" key="2">
    <source>
        <dbReference type="EMBL" id="KAL0437316.1"/>
    </source>
</evidence>
<name>A0AAW2W7R8_SESRA</name>
<reference evidence="2" key="1">
    <citation type="submission" date="2020-06" db="EMBL/GenBank/DDBJ databases">
        <authorList>
            <person name="Li T."/>
            <person name="Hu X."/>
            <person name="Zhang T."/>
            <person name="Song X."/>
            <person name="Zhang H."/>
            <person name="Dai N."/>
            <person name="Sheng W."/>
            <person name="Hou X."/>
            <person name="Wei L."/>
        </authorList>
    </citation>
    <scope>NUCLEOTIDE SEQUENCE</scope>
    <source>
        <strain evidence="2">G02</strain>
        <tissue evidence="2">Leaf</tissue>
    </source>
</reference>
<accession>A0AAW2W7R8</accession>
<feature type="compositionally biased region" description="Gly residues" evidence="1">
    <location>
        <begin position="1"/>
        <end position="10"/>
    </location>
</feature>
<dbReference type="AlphaFoldDB" id="A0AAW2W7R8"/>
<reference evidence="2" key="2">
    <citation type="journal article" date="2024" name="Plant">
        <title>Genomic evolution and insights into agronomic trait innovations of Sesamum species.</title>
        <authorList>
            <person name="Miao H."/>
            <person name="Wang L."/>
            <person name="Qu L."/>
            <person name="Liu H."/>
            <person name="Sun Y."/>
            <person name="Le M."/>
            <person name="Wang Q."/>
            <person name="Wei S."/>
            <person name="Zheng Y."/>
            <person name="Lin W."/>
            <person name="Duan Y."/>
            <person name="Cao H."/>
            <person name="Xiong S."/>
            <person name="Wang X."/>
            <person name="Wei L."/>
            <person name="Li C."/>
            <person name="Ma Q."/>
            <person name="Ju M."/>
            <person name="Zhao R."/>
            <person name="Li G."/>
            <person name="Mu C."/>
            <person name="Tian Q."/>
            <person name="Mei H."/>
            <person name="Zhang T."/>
            <person name="Gao T."/>
            <person name="Zhang H."/>
        </authorList>
    </citation>
    <scope>NUCLEOTIDE SEQUENCE</scope>
    <source>
        <strain evidence="2">G02</strain>
    </source>
</reference>
<sequence>MAAPSGGAGGGRRKESAKATVADQISQSVQSTSNLLHLMLQSSPSHLFLVISVDYQNDRICINEVSKSSQAQLMKLPRNLLAKTSTIKNTEMVLEQLPQVISSLDAHTERGLQRS</sequence>
<gene>
    <name evidence="2" type="ORF">Sradi_0439500</name>
</gene>
<evidence type="ECO:0000256" key="1">
    <source>
        <dbReference type="SAM" id="MobiDB-lite"/>
    </source>
</evidence>
<comment type="caution">
    <text evidence="2">The sequence shown here is derived from an EMBL/GenBank/DDBJ whole genome shotgun (WGS) entry which is preliminary data.</text>
</comment>
<organism evidence="2">
    <name type="scientific">Sesamum radiatum</name>
    <name type="common">Black benniseed</name>
    <dbReference type="NCBI Taxonomy" id="300843"/>
    <lineage>
        <taxon>Eukaryota</taxon>
        <taxon>Viridiplantae</taxon>
        <taxon>Streptophyta</taxon>
        <taxon>Embryophyta</taxon>
        <taxon>Tracheophyta</taxon>
        <taxon>Spermatophyta</taxon>
        <taxon>Magnoliopsida</taxon>
        <taxon>eudicotyledons</taxon>
        <taxon>Gunneridae</taxon>
        <taxon>Pentapetalae</taxon>
        <taxon>asterids</taxon>
        <taxon>lamiids</taxon>
        <taxon>Lamiales</taxon>
        <taxon>Pedaliaceae</taxon>
        <taxon>Sesamum</taxon>
    </lineage>
</organism>
<feature type="region of interest" description="Disordered" evidence="1">
    <location>
        <begin position="1"/>
        <end position="24"/>
    </location>
</feature>
<proteinExistence type="predicted"/>